<reference evidence="2" key="1">
    <citation type="submission" date="2021-01" db="EMBL/GenBank/DDBJ databases">
        <authorList>
            <person name="Corre E."/>
            <person name="Pelletier E."/>
            <person name="Niang G."/>
            <person name="Scheremetjew M."/>
            <person name="Finn R."/>
            <person name="Kale V."/>
            <person name="Holt S."/>
            <person name="Cochrane G."/>
            <person name="Meng A."/>
            <person name="Brown T."/>
            <person name="Cohen L."/>
        </authorList>
    </citation>
    <scope>NUCLEOTIDE SEQUENCE</scope>
</reference>
<feature type="transmembrane region" description="Helical" evidence="1">
    <location>
        <begin position="38"/>
        <end position="55"/>
    </location>
</feature>
<protein>
    <submittedName>
        <fullName evidence="2">Uncharacterized protein</fullName>
    </submittedName>
</protein>
<keyword evidence="1" id="KW-1133">Transmembrane helix</keyword>
<feature type="transmembrane region" description="Helical" evidence="1">
    <location>
        <begin position="127"/>
        <end position="146"/>
    </location>
</feature>
<keyword evidence="1" id="KW-0812">Transmembrane</keyword>
<accession>A0A7S1B1C4</accession>
<feature type="transmembrane region" description="Helical" evidence="1">
    <location>
        <begin position="15"/>
        <end position="31"/>
    </location>
</feature>
<dbReference type="AlphaFoldDB" id="A0A7S1B1C4"/>
<evidence type="ECO:0000313" key="2">
    <source>
        <dbReference type="EMBL" id="CAD8871076.1"/>
    </source>
</evidence>
<evidence type="ECO:0000256" key="1">
    <source>
        <dbReference type="SAM" id="Phobius"/>
    </source>
</evidence>
<dbReference type="EMBL" id="HBFQ01064101">
    <property type="protein sequence ID" value="CAD8871076.1"/>
    <property type="molecule type" value="Transcribed_RNA"/>
</dbReference>
<sequence length="229" mass="25639">MYQDGGETTTAEDNLVAMAMVFLSPAFLFWGERYVDKYLGLVAGIFAAFVMHDFLSINRDQLGLREEFIWLIDGLVFIILVLLGSCIRQVGISILAGIMGTIVARPINRALQEFMRQKHVEIEPSVAYALDLVVVILFMFLCSLALKKFERPLLIGLTSGMGAYLAVAGVTELLEREYGSVFSRFGLAFAWFLVFVVGCLVQHYACKRSSKHHKEAQEVQLSQRHSHGP</sequence>
<organism evidence="2">
    <name type="scientific">Noctiluca scintillans</name>
    <name type="common">Sea sparkle</name>
    <name type="synonym">Red tide dinoflagellate</name>
    <dbReference type="NCBI Taxonomy" id="2966"/>
    <lineage>
        <taxon>Eukaryota</taxon>
        <taxon>Sar</taxon>
        <taxon>Alveolata</taxon>
        <taxon>Dinophyceae</taxon>
        <taxon>Noctilucales</taxon>
        <taxon>Noctilucaceae</taxon>
        <taxon>Noctiluca</taxon>
    </lineage>
</organism>
<keyword evidence="1" id="KW-0472">Membrane</keyword>
<feature type="transmembrane region" description="Helical" evidence="1">
    <location>
        <begin position="153"/>
        <end position="173"/>
    </location>
</feature>
<feature type="transmembrane region" description="Helical" evidence="1">
    <location>
        <begin position="67"/>
        <end position="83"/>
    </location>
</feature>
<feature type="transmembrane region" description="Helical" evidence="1">
    <location>
        <begin position="90"/>
        <end position="107"/>
    </location>
</feature>
<gene>
    <name evidence="2" type="ORF">NSCI0253_LOCUS45433</name>
</gene>
<proteinExistence type="predicted"/>
<name>A0A7S1B1C4_NOCSC</name>
<feature type="transmembrane region" description="Helical" evidence="1">
    <location>
        <begin position="185"/>
        <end position="205"/>
    </location>
</feature>